<dbReference type="Proteomes" id="UP000677457">
    <property type="component" value="Unassembled WGS sequence"/>
</dbReference>
<reference evidence="1 4" key="2">
    <citation type="submission" date="2021-03" db="EMBL/GenBank/DDBJ databases">
        <title>Whole genome shotgun sequence of Salinispora arenicola NBRC 105043.</title>
        <authorList>
            <person name="Komaki H."/>
            <person name="Tamura T."/>
        </authorList>
    </citation>
    <scope>NUCLEOTIDE SEQUENCE [LARGE SCALE GENOMIC DNA]</scope>
    <source>
        <strain evidence="1 4">NBRC 105043</strain>
    </source>
</reference>
<dbReference type="RefSeq" id="WP_018800907.1">
    <property type="nucleotide sequence ID" value="NZ_BOQM01000009.1"/>
</dbReference>
<sequence>MRNIPVNLGGFKLRVVEEPALKVDQEGKVKTAYGTDDPLYVVSVFAKPVATESGFRGKGSEFKVTLAMNPGEVAEGDVVELNGPTVSYWENEGKSGLSWKAMSLKPVG</sequence>
<dbReference type="GeneID" id="93770772"/>
<gene>
    <name evidence="2" type="ORF">FB564_1472</name>
    <name evidence="1" type="ORF">Sar04_16240</name>
</gene>
<organism evidence="2 3">
    <name type="scientific">Salinispora arenicola</name>
    <dbReference type="NCBI Taxonomy" id="168697"/>
    <lineage>
        <taxon>Bacteria</taxon>
        <taxon>Bacillati</taxon>
        <taxon>Actinomycetota</taxon>
        <taxon>Actinomycetes</taxon>
        <taxon>Micromonosporales</taxon>
        <taxon>Micromonosporaceae</taxon>
        <taxon>Salinispora</taxon>
    </lineage>
</organism>
<dbReference type="EMBL" id="BOQM01000009">
    <property type="protein sequence ID" value="GIM84213.1"/>
    <property type="molecule type" value="Genomic_DNA"/>
</dbReference>
<reference evidence="2 3" key="1">
    <citation type="submission" date="2019-06" db="EMBL/GenBank/DDBJ databases">
        <title>Sequencing the genomes of 1000 actinobacteria strains.</title>
        <authorList>
            <person name="Klenk H.-P."/>
        </authorList>
    </citation>
    <scope>NUCLEOTIDE SEQUENCE [LARGE SCALE GENOMIC DNA]</scope>
    <source>
        <strain evidence="2 3">DSM 44819</strain>
    </source>
</reference>
<dbReference type="Proteomes" id="UP000315983">
    <property type="component" value="Unassembled WGS sequence"/>
</dbReference>
<protein>
    <submittedName>
        <fullName evidence="2">Uncharacterized protein</fullName>
    </submittedName>
</protein>
<evidence type="ECO:0000313" key="3">
    <source>
        <dbReference type="Proteomes" id="UP000315983"/>
    </source>
</evidence>
<dbReference type="EMBL" id="VFOL01000001">
    <property type="protein sequence ID" value="TQL36379.1"/>
    <property type="molecule type" value="Genomic_DNA"/>
</dbReference>
<dbReference type="AlphaFoldDB" id="A0A542XKK4"/>
<keyword evidence="4" id="KW-1185">Reference proteome</keyword>
<proteinExistence type="predicted"/>
<name>A0A542XKK4_SALAC</name>
<evidence type="ECO:0000313" key="4">
    <source>
        <dbReference type="Proteomes" id="UP000677457"/>
    </source>
</evidence>
<comment type="caution">
    <text evidence="2">The sequence shown here is derived from an EMBL/GenBank/DDBJ whole genome shotgun (WGS) entry which is preliminary data.</text>
</comment>
<accession>A0A542XKK4</accession>
<evidence type="ECO:0000313" key="1">
    <source>
        <dbReference type="EMBL" id="GIM84213.1"/>
    </source>
</evidence>
<evidence type="ECO:0000313" key="2">
    <source>
        <dbReference type="EMBL" id="TQL36379.1"/>
    </source>
</evidence>